<accession>A0A552KH98</accession>
<protein>
    <submittedName>
        <fullName evidence="1">Uncharacterized protein</fullName>
    </submittedName>
</protein>
<evidence type="ECO:0000313" key="1">
    <source>
        <dbReference type="EMBL" id="TRV07358.1"/>
    </source>
</evidence>
<dbReference type="EMBL" id="SFAM01000189">
    <property type="protein sequence ID" value="TRV07358.1"/>
    <property type="molecule type" value="Genomic_DNA"/>
</dbReference>
<reference evidence="1 2" key="1">
    <citation type="submission" date="2019-01" db="EMBL/GenBank/DDBJ databases">
        <title>Coherence of Microcystis species and biogeography revealed through population genomics.</title>
        <authorList>
            <person name="Perez-Carrascal O.M."/>
            <person name="Terrat Y."/>
            <person name="Giani A."/>
            <person name="Fortin N."/>
            <person name="Tromas N."/>
            <person name="Shapiro B.J."/>
        </authorList>
    </citation>
    <scope>NUCLEOTIDE SEQUENCE [LARGE SCALE GENOMIC DNA]</scope>
    <source>
        <strain evidence="1">Mf_QC_C_20070823_S10D</strain>
    </source>
</reference>
<gene>
    <name evidence="1" type="ORF">EWV45_19910</name>
</gene>
<comment type="caution">
    <text evidence="1">The sequence shown here is derived from an EMBL/GenBank/DDBJ whole genome shotgun (WGS) entry which is preliminary data.</text>
</comment>
<organism evidence="1 2">
    <name type="scientific">Microcystis flos-aquae Mf_QC_C_20070823_S10D</name>
    <dbReference type="NCBI Taxonomy" id="2486236"/>
    <lineage>
        <taxon>Bacteria</taxon>
        <taxon>Bacillati</taxon>
        <taxon>Cyanobacteriota</taxon>
        <taxon>Cyanophyceae</taxon>
        <taxon>Oscillatoriophycideae</taxon>
        <taxon>Chroococcales</taxon>
        <taxon>Microcystaceae</taxon>
        <taxon>Microcystis</taxon>
    </lineage>
</organism>
<proteinExistence type="predicted"/>
<sequence>MNWSEYREISLSGFGHGSLILCVISLTYYRSDQSLCPLCLEWFLPLPRQQDCILEYILPTKPKRAIIIPLLSEKEGFI</sequence>
<dbReference type="Proteomes" id="UP000315868">
    <property type="component" value="Unassembled WGS sequence"/>
</dbReference>
<name>A0A552KH98_9CHRO</name>
<dbReference type="AlphaFoldDB" id="A0A552KH98"/>
<evidence type="ECO:0000313" key="2">
    <source>
        <dbReference type="Proteomes" id="UP000315868"/>
    </source>
</evidence>